<evidence type="ECO:0000313" key="1">
    <source>
        <dbReference type="EMBL" id="GAA5804751.1"/>
    </source>
</evidence>
<name>A0ABP9YCS1_9FUNG</name>
<proteinExistence type="predicted"/>
<organism evidence="1 2">
    <name type="scientific">Helicostylum pulchrum</name>
    <dbReference type="NCBI Taxonomy" id="562976"/>
    <lineage>
        <taxon>Eukaryota</taxon>
        <taxon>Fungi</taxon>
        <taxon>Fungi incertae sedis</taxon>
        <taxon>Mucoromycota</taxon>
        <taxon>Mucoromycotina</taxon>
        <taxon>Mucoromycetes</taxon>
        <taxon>Mucorales</taxon>
        <taxon>Mucorineae</taxon>
        <taxon>Mucoraceae</taxon>
        <taxon>Helicostylum</taxon>
    </lineage>
</organism>
<dbReference type="EMBL" id="BAABUJ010000038">
    <property type="protein sequence ID" value="GAA5804751.1"/>
    <property type="molecule type" value="Genomic_DNA"/>
</dbReference>
<comment type="caution">
    <text evidence="1">The sequence shown here is derived from an EMBL/GenBank/DDBJ whole genome shotgun (WGS) entry which is preliminary data.</text>
</comment>
<reference evidence="1 2" key="1">
    <citation type="submission" date="2024-04" db="EMBL/GenBank/DDBJ databases">
        <title>genome sequences of Mucor flavus KT1a and Helicostylum pulchrum KT1b strains isolation_sourced from the surface of a dry-aged beef.</title>
        <authorList>
            <person name="Toyotome T."/>
            <person name="Hosono M."/>
            <person name="Torimaru M."/>
            <person name="Fukuda K."/>
            <person name="Mikami N."/>
        </authorList>
    </citation>
    <scope>NUCLEOTIDE SEQUENCE [LARGE SCALE GENOMIC DNA]</scope>
    <source>
        <strain evidence="1 2">KT1b</strain>
    </source>
</reference>
<gene>
    <name evidence="1" type="ORF">HPULCUR_010258</name>
</gene>
<dbReference type="Proteomes" id="UP001476247">
    <property type="component" value="Unassembled WGS sequence"/>
</dbReference>
<sequence>MPECSKYQAYISSRHYSSHLVRHEMDQAGKNLNSFRTRPTQQMFVQDMDIDHNIAQSSCDNNSIVEDYEDEPMYIPMDDAIEDTPSEYISIENSTFAPLYEPQSPEVDER</sequence>
<evidence type="ECO:0000313" key="2">
    <source>
        <dbReference type="Proteomes" id="UP001476247"/>
    </source>
</evidence>
<keyword evidence="2" id="KW-1185">Reference proteome</keyword>
<protein>
    <submittedName>
        <fullName evidence="1">Uncharacterized protein</fullName>
    </submittedName>
</protein>
<accession>A0ABP9YCS1</accession>